<comment type="caution">
    <text evidence="1">The sequence shown here is derived from an EMBL/GenBank/DDBJ whole genome shotgun (WGS) entry which is preliminary data.</text>
</comment>
<gene>
    <name evidence="1" type="ORF">GCM10010346_63530</name>
</gene>
<keyword evidence="2" id="KW-1185">Reference proteome</keyword>
<name>A0ABQ3EA73_9ACTN</name>
<evidence type="ECO:0000313" key="1">
    <source>
        <dbReference type="EMBL" id="GHB31424.1"/>
    </source>
</evidence>
<proteinExistence type="predicted"/>
<organism evidence="1 2">
    <name type="scientific">Streptomyces chryseus</name>
    <dbReference type="NCBI Taxonomy" id="68186"/>
    <lineage>
        <taxon>Bacteria</taxon>
        <taxon>Bacillati</taxon>
        <taxon>Actinomycetota</taxon>
        <taxon>Actinomycetes</taxon>
        <taxon>Kitasatosporales</taxon>
        <taxon>Streptomycetaceae</taxon>
        <taxon>Streptomyces</taxon>
    </lineage>
</organism>
<dbReference type="Proteomes" id="UP000599437">
    <property type="component" value="Unassembled WGS sequence"/>
</dbReference>
<dbReference type="EMBL" id="BMVO01000040">
    <property type="protein sequence ID" value="GHB31424.1"/>
    <property type="molecule type" value="Genomic_DNA"/>
</dbReference>
<reference evidence="2" key="1">
    <citation type="journal article" date="2019" name="Int. J. Syst. Evol. Microbiol.">
        <title>The Global Catalogue of Microorganisms (GCM) 10K type strain sequencing project: providing services to taxonomists for standard genome sequencing and annotation.</title>
        <authorList>
            <consortium name="The Broad Institute Genomics Platform"/>
            <consortium name="The Broad Institute Genome Sequencing Center for Infectious Disease"/>
            <person name="Wu L."/>
            <person name="Ma J."/>
        </authorList>
    </citation>
    <scope>NUCLEOTIDE SEQUENCE [LARGE SCALE GENOMIC DNA]</scope>
    <source>
        <strain evidence="2">JCM 4737</strain>
    </source>
</reference>
<accession>A0ABQ3EA73</accession>
<protein>
    <recommendedName>
        <fullName evidence="3">PPM-type phosphatase domain-containing protein</fullName>
    </recommendedName>
</protein>
<evidence type="ECO:0000313" key="2">
    <source>
        <dbReference type="Proteomes" id="UP000599437"/>
    </source>
</evidence>
<evidence type="ECO:0008006" key="3">
    <source>
        <dbReference type="Google" id="ProtNLM"/>
    </source>
</evidence>
<sequence length="142" mass="14721">MIAVGGLPASGRVGAAEALDLEGGPWSADRTGPCGLLPLPGPALPRACGPRPHPLAVPDLHAQSCLPEPRRMHADGIGRTIVDFIIRHQAGGLAASKTLRRLARAVLEQHDGCLNDDATVVLCDARRQPPGLARAVSGEVGR</sequence>